<proteinExistence type="predicted"/>
<dbReference type="NCBIfam" id="TIGR00231">
    <property type="entry name" value="small_GTP"/>
    <property type="match status" value="1"/>
</dbReference>
<evidence type="ECO:0000256" key="3">
    <source>
        <dbReference type="ARBA" id="ARBA00022917"/>
    </source>
</evidence>
<dbReference type="PANTHER" id="PTHR42908">
    <property type="entry name" value="TRANSLATION ELONGATION FACTOR-RELATED"/>
    <property type="match status" value="1"/>
</dbReference>
<dbReference type="Proteomes" id="UP000663845">
    <property type="component" value="Unassembled WGS sequence"/>
</dbReference>
<dbReference type="EMBL" id="CAJNOG010000793">
    <property type="protein sequence ID" value="CAF1359517.1"/>
    <property type="molecule type" value="Genomic_DNA"/>
</dbReference>
<dbReference type="GO" id="GO:0003924">
    <property type="term" value="F:GTPase activity"/>
    <property type="evidence" value="ECO:0007669"/>
    <property type="project" value="InterPro"/>
</dbReference>
<feature type="domain" description="Tr-type G" evidence="4">
    <location>
        <begin position="17"/>
        <end position="119"/>
    </location>
</feature>
<dbReference type="InterPro" id="IPR000795">
    <property type="entry name" value="T_Tr_GTP-bd_dom"/>
</dbReference>
<dbReference type="Pfam" id="PF00009">
    <property type="entry name" value="GTP_EFTU"/>
    <property type="match status" value="1"/>
</dbReference>
<dbReference type="SUPFAM" id="SSF52540">
    <property type="entry name" value="P-loop containing nucleoside triphosphate hydrolases"/>
    <property type="match status" value="1"/>
</dbReference>
<dbReference type="PRINTS" id="PR00315">
    <property type="entry name" value="ELONGATNFCT"/>
</dbReference>
<evidence type="ECO:0000313" key="6">
    <source>
        <dbReference type="Proteomes" id="UP000663845"/>
    </source>
</evidence>
<sequence>MVSYNVDEIRALMNKKNNIRNISVIGSVNHGKSTLTDLLCTDIRKDEHKRNTTIKSTIISFCYELPTKDLEFIEQEHESETSQFLINLIDSPGHVEFSSEVTAALRVTDGALVVVDCIS</sequence>
<dbReference type="InterPro" id="IPR027417">
    <property type="entry name" value="P-loop_NTPase"/>
</dbReference>
<keyword evidence="3" id="KW-0648">Protein biosynthesis</keyword>
<dbReference type="GO" id="GO:1990904">
    <property type="term" value="C:ribonucleoprotein complex"/>
    <property type="evidence" value="ECO:0007669"/>
    <property type="project" value="TreeGrafter"/>
</dbReference>
<dbReference type="GO" id="GO:0043022">
    <property type="term" value="F:ribosome binding"/>
    <property type="evidence" value="ECO:0007669"/>
    <property type="project" value="TreeGrafter"/>
</dbReference>
<dbReference type="PANTHER" id="PTHR42908:SF10">
    <property type="entry name" value="EUKARYOTIC TRANSLATION ELONGATION FACTOR 2"/>
    <property type="match status" value="1"/>
</dbReference>
<protein>
    <recommendedName>
        <fullName evidence="4">Tr-type G domain-containing protein</fullName>
    </recommendedName>
</protein>
<keyword evidence="1" id="KW-0963">Cytoplasm</keyword>
<evidence type="ECO:0000259" key="4">
    <source>
        <dbReference type="PROSITE" id="PS51722"/>
    </source>
</evidence>
<keyword evidence="2" id="KW-0251">Elongation factor</keyword>
<name>A0A815I0B8_9BILA</name>
<gene>
    <name evidence="5" type="ORF">JYZ213_LOCUS35500</name>
</gene>
<evidence type="ECO:0000256" key="2">
    <source>
        <dbReference type="ARBA" id="ARBA00022768"/>
    </source>
</evidence>
<evidence type="ECO:0000313" key="5">
    <source>
        <dbReference type="EMBL" id="CAF1359517.1"/>
    </source>
</evidence>
<evidence type="ECO:0000256" key="1">
    <source>
        <dbReference type="ARBA" id="ARBA00022490"/>
    </source>
</evidence>
<dbReference type="PROSITE" id="PS51722">
    <property type="entry name" value="G_TR_2"/>
    <property type="match status" value="1"/>
</dbReference>
<organism evidence="5 6">
    <name type="scientific">Adineta steineri</name>
    <dbReference type="NCBI Taxonomy" id="433720"/>
    <lineage>
        <taxon>Eukaryota</taxon>
        <taxon>Metazoa</taxon>
        <taxon>Spiralia</taxon>
        <taxon>Gnathifera</taxon>
        <taxon>Rotifera</taxon>
        <taxon>Eurotatoria</taxon>
        <taxon>Bdelloidea</taxon>
        <taxon>Adinetida</taxon>
        <taxon>Adinetidae</taxon>
        <taxon>Adineta</taxon>
    </lineage>
</organism>
<dbReference type="InterPro" id="IPR005225">
    <property type="entry name" value="Small_GTP-bd"/>
</dbReference>
<dbReference type="GO" id="GO:0005829">
    <property type="term" value="C:cytosol"/>
    <property type="evidence" value="ECO:0007669"/>
    <property type="project" value="TreeGrafter"/>
</dbReference>
<dbReference type="GO" id="GO:0003746">
    <property type="term" value="F:translation elongation factor activity"/>
    <property type="evidence" value="ECO:0007669"/>
    <property type="project" value="UniProtKB-KW"/>
</dbReference>
<feature type="non-terminal residue" evidence="5">
    <location>
        <position position="119"/>
    </location>
</feature>
<comment type="caution">
    <text evidence="5">The sequence shown here is derived from an EMBL/GenBank/DDBJ whole genome shotgun (WGS) entry which is preliminary data.</text>
</comment>
<accession>A0A815I0B8</accession>
<reference evidence="5" key="1">
    <citation type="submission" date="2021-02" db="EMBL/GenBank/DDBJ databases">
        <authorList>
            <person name="Nowell W R."/>
        </authorList>
    </citation>
    <scope>NUCLEOTIDE SEQUENCE</scope>
</reference>
<dbReference type="Gene3D" id="3.40.50.300">
    <property type="entry name" value="P-loop containing nucleotide triphosphate hydrolases"/>
    <property type="match status" value="1"/>
</dbReference>
<dbReference type="GO" id="GO:0005525">
    <property type="term" value="F:GTP binding"/>
    <property type="evidence" value="ECO:0007669"/>
    <property type="project" value="InterPro"/>
</dbReference>
<dbReference type="AlphaFoldDB" id="A0A815I0B8"/>